<dbReference type="InterPro" id="IPR018060">
    <property type="entry name" value="HTH_AraC"/>
</dbReference>
<feature type="domain" description="HTH araC/xylS-type" evidence="4">
    <location>
        <begin position="226"/>
        <end position="324"/>
    </location>
</feature>
<proteinExistence type="predicted"/>
<keyword evidence="1" id="KW-0805">Transcription regulation</keyword>
<evidence type="ECO:0000313" key="5">
    <source>
        <dbReference type="EMBL" id="PUA36919.1"/>
    </source>
</evidence>
<keyword evidence="2" id="KW-0238">DNA-binding</keyword>
<dbReference type="PANTHER" id="PTHR47893">
    <property type="entry name" value="REGULATORY PROTEIN PCHR"/>
    <property type="match status" value="1"/>
</dbReference>
<evidence type="ECO:0000313" key="6">
    <source>
        <dbReference type="Proteomes" id="UP000244184"/>
    </source>
</evidence>
<evidence type="ECO:0000256" key="2">
    <source>
        <dbReference type="ARBA" id="ARBA00023125"/>
    </source>
</evidence>
<dbReference type="SUPFAM" id="SSF46689">
    <property type="entry name" value="Homeodomain-like"/>
    <property type="match status" value="2"/>
</dbReference>
<name>A0A2T6FYD7_9BACL</name>
<organism evidence="5 6">
    <name type="scientific">Paenibacillus elgii</name>
    <dbReference type="NCBI Taxonomy" id="189691"/>
    <lineage>
        <taxon>Bacteria</taxon>
        <taxon>Bacillati</taxon>
        <taxon>Bacillota</taxon>
        <taxon>Bacilli</taxon>
        <taxon>Bacillales</taxon>
        <taxon>Paenibacillaceae</taxon>
        <taxon>Paenibacillus</taxon>
    </lineage>
</organism>
<dbReference type="InterPro" id="IPR009057">
    <property type="entry name" value="Homeodomain-like_sf"/>
</dbReference>
<protein>
    <recommendedName>
        <fullName evidence="4">HTH araC/xylS-type domain-containing protein</fullName>
    </recommendedName>
</protein>
<evidence type="ECO:0000259" key="4">
    <source>
        <dbReference type="PROSITE" id="PS01124"/>
    </source>
</evidence>
<gene>
    <name evidence="5" type="ORF">C8Z91_22495</name>
</gene>
<dbReference type="InterPro" id="IPR053142">
    <property type="entry name" value="PchR_regulatory_protein"/>
</dbReference>
<accession>A0A2T6FYD7</accession>
<dbReference type="SMART" id="SM00342">
    <property type="entry name" value="HTH_ARAC"/>
    <property type="match status" value="1"/>
</dbReference>
<dbReference type="PANTHER" id="PTHR47893:SF1">
    <property type="entry name" value="REGULATORY PROTEIN PCHR"/>
    <property type="match status" value="1"/>
</dbReference>
<evidence type="ECO:0000256" key="3">
    <source>
        <dbReference type="ARBA" id="ARBA00023163"/>
    </source>
</evidence>
<dbReference type="InterPro" id="IPR020449">
    <property type="entry name" value="Tscrpt_reg_AraC-type_HTH"/>
</dbReference>
<reference evidence="5 6" key="1">
    <citation type="submission" date="2018-03" db="EMBL/GenBank/DDBJ databases">
        <title>Genome sequence of Paenibacillus elgii strain AC13 an antimicrobial compound producing bacteria.</title>
        <authorList>
            <person name="Kurokawa A.S."/>
            <person name="Araujo J.F."/>
            <person name="Costa R.A."/>
            <person name="Ortega D.B."/>
            <person name="Pires A.S."/>
            <person name="Pappas G.J.Jr."/>
            <person name="Franco O.L."/>
            <person name="Barreto C."/>
            <person name="Magalhaes B.S."/>
            <person name="Kruger R.H."/>
        </authorList>
    </citation>
    <scope>NUCLEOTIDE SEQUENCE [LARGE SCALE GENOMIC DNA]</scope>
    <source>
        <strain evidence="5 6">AC13</strain>
    </source>
</reference>
<evidence type="ECO:0000256" key="1">
    <source>
        <dbReference type="ARBA" id="ARBA00023015"/>
    </source>
</evidence>
<dbReference type="GO" id="GO:0003700">
    <property type="term" value="F:DNA-binding transcription factor activity"/>
    <property type="evidence" value="ECO:0007669"/>
    <property type="project" value="InterPro"/>
</dbReference>
<dbReference type="AlphaFoldDB" id="A0A2T6FYD7"/>
<sequence>MIVSSNVLNITLDELLERLHLPTHTEMETIRFPETVGEGTIERVRLHSGTEIHKWDFQLQKNDDVEITSPISSTDLNFLLHGHVDYCIDGVSHHAKENDVQLSFRSQVKKIKYIAGVPMTFLKIRIPTQKFDDFIEQLSPNRNPRFELIDEVLGRSYGQEVIDPAVQVILWQILRCPYPKEIRNLYIEAKVMELLSIYFYYRICQAVCGLKDKPSILRGDDAEKIHVAQQFLLQHMENPPSLIELARQVGLNDFKLKAGFKELFGTTVFGYLREKRLEKAFCLLQQGQLNISEVAYSVGYSNSGYFAGAFKEKYGLKPSQVYNEIRSR</sequence>
<comment type="caution">
    <text evidence="5">The sequence shown here is derived from an EMBL/GenBank/DDBJ whole genome shotgun (WGS) entry which is preliminary data.</text>
</comment>
<dbReference type="Pfam" id="PF12833">
    <property type="entry name" value="HTH_18"/>
    <property type="match status" value="1"/>
</dbReference>
<dbReference type="PRINTS" id="PR00032">
    <property type="entry name" value="HTHARAC"/>
</dbReference>
<dbReference type="GO" id="GO:0043565">
    <property type="term" value="F:sequence-specific DNA binding"/>
    <property type="evidence" value="ECO:0007669"/>
    <property type="project" value="InterPro"/>
</dbReference>
<dbReference type="Proteomes" id="UP000244184">
    <property type="component" value="Unassembled WGS sequence"/>
</dbReference>
<dbReference type="EMBL" id="PYHP01000064">
    <property type="protein sequence ID" value="PUA36919.1"/>
    <property type="molecule type" value="Genomic_DNA"/>
</dbReference>
<dbReference type="PROSITE" id="PS01124">
    <property type="entry name" value="HTH_ARAC_FAMILY_2"/>
    <property type="match status" value="1"/>
</dbReference>
<dbReference type="Gene3D" id="1.10.10.60">
    <property type="entry name" value="Homeodomain-like"/>
    <property type="match status" value="2"/>
</dbReference>
<keyword evidence="3" id="KW-0804">Transcription</keyword>